<keyword evidence="1" id="KW-1133">Transmembrane helix</keyword>
<evidence type="ECO:0000313" key="3">
    <source>
        <dbReference type="Proteomes" id="UP000446768"/>
    </source>
</evidence>
<accession>A0A7X2IRK3</accession>
<reference evidence="2 3" key="1">
    <citation type="submission" date="2019-11" db="EMBL/GenBank/DDBJ databases">
        <title>Novel species isolated from a subtropical stream in China.</title>
        <authorList>
            <person name="Lu H."/>
        </authorList>
    </citation>
    <scope>NUCLEOTIDE SEQUENCE [LARGE SCALE GENOMIC DNA]</scope>
    <source>
        <strain evidence="2 3">FT92W</strain>
    </source>
</reference>
<keyword evidence="1" id="KW-0812">Transmembrane</keyword>
<sequence>MNNDLFKGVLIMVGLFLAIVVGGIALTDNGWQKAGCVGRALTSGISLSSVSRVCGL</sequence>
<dbReference type="RefSeq" id="WP_154378147.1">
    <property type="nucleotide sequence ID" value="NZ_WKJJ01000015.1"/>
</dbReference>
<feature type="transmembrane region" description="Helical" evidence="1">
    <location>
        <begin position="6"/>
        <end position="26"/>
    </location>
</feature>
<evidence type="ECO:0000313" key="2">
    <source>
        <dbReference type="EMBL" id="MRV74497.1"/>
    </source>
</evidence>
<keyword evidence="3" id="KW-1185">Reference proteome</keyword>
<dbReference type="Proteomes" id="UP000446768">
    <property type="component" value="Unassembled WGS sequence"/>
</dbReference>
<evidence type="ECO:0000256" key="1">
    <source>
        <dbReference type="SAM" id="Phobius"/>
    </source>
</evidence>
<dbReference type="EMBL" id="WKJJ01000015">
    <property type="protein sequence ID" value="MRV74497.1"/>
    <property type="molecule type" value="Genomic_DNA"/>
</dbReference>
<proteinExistence type="predicted"/>
<comment type="caution">
    <text evidence="2">The sequence shown here is derived from an EMBL/GenBank/DDBJ whole genome shotgun (WGS) entry which is preliminary data.</text>
</comment>
<name>A0A7X2IRK3_9BURK</name>
<protein>
    <submittedName>
        <fullName evidence="2">Uncharacterized protein</fullName>
    </submittedName>
</protein>
<gene>
    <name evidence="2" type="ORF">GJ700_22575</name>
</gene>
<dbReference type="AlphaFoldDB" id="A0A7X2IRK3"/>
<keyword evidence="1" id="KW-0472">Membrane</keyword>
<organism evidence="2 3">
    <name type="scientific">Pseudoduganella rivuli</name>
    <dbReference type="NCBI Taxonomy" id="2666085"/>
    <lineage>
        <taxon>Bacteria</taxon>
        <taxon>Pseudomonadati</taxon>
        <taxon>Pseudomonadota</taxon>
        <taxon>Betaproteobacteria</taxon>
        <taxon>Burkholderiales</taxon>
        <taxon>Oxalobacteraceae</taxon>
        <taxon>Telluria group</taxon>
        <taxon>Pseudoduganella</taxon>
    </lineage>
</organism>